<dbReference type="Proteomes" id="UP001054801">
    <property type="component" value="Chromosome"/>
</dbReference>
<dbReference type="RefSeq" id="WP_236499214.1">
    <property type="nucleotide sequence ID" value="NZ_CP091244.1"/>
</dbReference>
<dbReference type="Gene3D" id="3.40.50.1010">
    <property type="entry name" value="5'-nuclease"/>
    <property type="match status" value="1"/>
</dbReference>
<accession>A0ABY3SZU8</accession>
<sequence>MIAVDTNILVRVLTNDEESPAQTEQARALVKAAGRVFVPQVVQVEFVWVLEQAYDLEKDEVVAALETLRDDPTYELQNPEHFIQALMRFCQSNAGFADSIIAVESQQVNMTLWTFDRKLSKQEGVQRLLLASLAEFEK</sequence>
<keyword evidence="3" id="KW-1185">Reference proteome</keyword>
<dbReference type="Pfam" id="PF01850">
    <property type="entry name" value="PIN"/>
    <property type="match status" value="1"/>
</dbReference>
<reference evidence="2" key="1">
    <citation type="journal article" date="2022" name="Microorganisms">
        <title>Two New Species of Filamentous Sulfur Bacteria of the Genus Thiothrix, Thiothrix winogradskyi sp. nov. and 'Candidatus Thiothrix sulfatifontis' sp. nov.</title>
        <authorList>
            <person name="Ravin N.V."/>
            <person name="Rossetti S."/>
            <person name="Beletsky A.V."/>
            <person name="Kadnikov V.V."/>
            <person name="Rudenko T.S."/>
            <person name="Smolyakov D.D."/>
            <person name="Moskvitina M.I."/>
            <person name="Gureeva M.V."/>
            <person name="Mardanov A.V."/>
            <person name="Grabovich M.Y."/>
        </authorList>
    </citation>
    <scope>NUCLEOTIDE SEQUENCE</scope>
    <source>
        <strain evidence="2">CT3</strain>
    </source>
</reference>
<evidence type="ECO:0000313" key="2">
    <source>
        <dbReference type="EMBL" id="UJS24610.1"/>
    </source>
</evidence>
<organism evidence="2 3">
    <name type="scientific">Thiothrix winogradskyi</name>
    <dbReference type="NCBI Taxonomy" id="96472"/>
    <lineage>
        <taxon>Bacteria</taxon>
        <taxon>Pseudomonadati</taxon>
        <taxon>Pseudomonadota</taxon>
        <taxon>Gammaproteobacteria</taxon>
        <taxon>Thiotrichales</taxon>
        <taxon>Thiotrichaceae</taxon>
        <taxon>Thiothrix</taxon>
    </lineage>
</organism>
<gene>
    <name evidence="2" type="ORF">L2Y54_00855</name>
</gene>
<dbReference type="InterPro" id="IPR029060">
    <property type="entry name" value="PIN-like_dom_sf"/>
</dbReference>
<dbReference type="InterPro" id="IPR002716">
    <property type="entry name" value="PIN_dom"/>
</dbReference>
<dbReference type="PANTHER" id="PTHR39664:SF2">
    <property type="entry name" value="NUCLEIC ACID-BINDING PROTEIN, CONTAINING PIN DOMAIN-RELATED"/>
    <property type="match status" value="1"/>
</dbReference>
<dbReference type="EMBL" id="CP091244">
    <property type="protein sequence ID" value="UJS24610.1"/>
    <property type="molecule type" value="Genomic_DNA"/>
</dbReference>
<dbReference type="CDD" id="cd18683">
    <property type="entry name" value="PIN_VapC-like"/>
    <property type="match status" value="1"/>
</dbReference>
<proteinExistence type="predicted"/>
<name>A0ABY3SZU8_9GAMM</name>
<evidence type="ECO:0000259" key="1">
    <source>
        <dbReference type="Pfam" id="PF01850"/>
    </source>
</evidence>
<protein>
    <submittedName>
        <fullName evidence="2">Type II toxin-antitoxin system VapC family toxin</fullName>
    </submittedName>
</protein>
<dbReference type="PANTHER" id="PTHR39664">
    <property type="match status" value="1"/>
</dbReference>
<feature type="domain" description="PIN" evidence="1">
    <location>
        <begin position="2"/>
        <end position="121"/>
    </location>
</feature>
<evidence type="ECO:0000313" key="3">
    <source>
        <dbReference type="Proteomes" id="UP001054801"/>
    </source>
</evidence>
<dbReference type="SUPFAM" id="SSF88723">
    <property type="entry name" value="PIN domain-like"/>
    <property type="match status" value="1"/>
</dbReference>